<evidence type="ECO:0000256" key="2">
    <source>
        <dbReference type="SAM" id="Phobius"/>
    </source>
</evidence>
<sequence>MEYGAVYLRASRNVEEDAVSMLSTSGNPGPYQAYRPDNRRRSSESSSQSHTSCAVSPTLQQSLPPLHESYGHMGASIFGSRAALDMPYQEPVAMEDSTQFRTTIMEEQSPKPEVQATVLEGPNVRQYFRHPRHILEPWKPGFWIRFPWWGFGALFTVVLLTGVSAGILLASDGSTIDSWTVGDDNAQLQVYISVIEMIMNFLILFALAEGMVIRFWRKMLHGTTLSSMNDVYESSFLWPAFKRIIRLRFNVVAVACLLTAVTFIRGPLFQRASTISDTSIYDSQGSVNLKMAPFPIVEYFQSTEDDPRKQGGITTAFSNVLKELGSNTPLAYQQTTSDCGDYCTGKVKGFAFRVNCSSSTQPFDLGSLPEECKSCTAEDCTVECAFRANYELKPTFFSLGYETSDASSGNDPEQSMTLTSVFKNDTSCKGEVQTRTCSLTQVATDYTVVITNGTIDRLSHESNATIYKDAMPLNKLLIEKYWPLAFAALFPPVSVRVNPVNDFSRLQYTKCVNQTVQNGDIVPSCSNGTTLQSSLLTSDPSVLYATQSTAAPGEDPLCSLTWSDPMQDVLDKMQSLAFRITVDMANSDGSVFAPTFTGASLENLRKSWQQPVAVSGSRRETVYKTNRVFVALGVLISVAGVVAIFPLYTGFWEMGRKVSLNPLEVARAFGAPLMEGMDGNATPEVITIERGGMAVRYGALERFGDEKKLRVEETARATVRMPWEGEIFG</sequence>
<feature type="transmembrane region" description="Helical" evidence="2">
    <location>
        <begin position="190"/>
        <end position="208"/>
    </location>
</feature>
<dbReference type="Proteomes" id="UP000799757">
    <property type="component" value="Unassembled WGS sequence"/>
</dbReference>
<dbReference type="InterPro" id="IPR021514">
    <property type="entry name" value="DUF3176"/>
</dbReference>
<feature type="region of interest" description="Disordered" evidence="1">
    <location>
        <begin position="19"/>
        <end position="57"/>
    </location>
</feature>
<gene>
    <name evidence="3" type="ORF">K505DRAFT_306284</name>
</gene>
<dbReference type="PANTHER" id="PTHR37576">
    <property type="entry name" value="DEFECT AT LOW TEMPERATURE PROTEIN 1"/>
    <property type="match status" value="1"/>
</dbReference>
<feature type="transmembrane region" description="Helical" evidence="2">
    <location>
        <begin position="148"/>
        <end position="170"/>
    </location>
</feature>
<evidence type="ECO:0000256" key="1">
    <source>
        <dbReference type="SAM" id="MobiDB-lite"/>
    </source>
</evidence>
<organism evidence="3 4">
    <name type="scientific">Melanomma pulvis-pyrius CBS 109.77</name>
    <dbReference type="NCBI Taxonomy" id="1314802"/>
    <lineage>
        <taxon>Eukaryota</taxon>
        <taxon>Fungi</taxon>
        <taxon>Dikarya</taxon>
        <taxon>Ascomycota</taxon>
        <taxon>Pezizomycotina</taxon>
        <taxon>Dothideomycetes</taxon>
        <taxon>Pleosporomycetidae</taxon>
        <taxon>Pleosporales</taxon>
        <taxon>Melanommataceae</taxon>
        <taxon>Melanomma</taxon>
    </lineage>
</organism>
<name>A0A6A6X9U4_9PLEO</name>
<reference evidence="3" key="1">
    <citation type="journal article" date="2020" name="Stud. Mycol.">
        <title>101 Dothideomycetes genomes: a test case for predicting lifestyles and emergence of pathogens.</title>
        <authorList>
            <person name="Haridas S."/>
            <person name="Albert R."/>
            <person name="Binder M."/>
            <person name="Bloem J."/>
            <person name="Labutti K."/>
            <person name="Salamov A."/>
            <person name="Andreopoulos B."/>
            <person name="Baker S."/>
            <person name="Barry K."/>
            <person name="Bills G."/>
            <person name="Bluhm B."/>
            <person name="Cannon C."/>
            <person name="Castanera R."/>
            <person name="Culley D."/>
            <person name="Daum C."/>
            <person name="Ezra D."/>
            <person name="Gonzalez J."/>
            <person name="Henrissat B."/>
            <person name="Kuo A."/>
            <person name="Liang C."/>
            <person name="Lipzen A."/>
            <person name="Lutzoni F."/>
            <person name="Magnuson J."/>
            <person name="Mondo S."/>
            <person name="Nolan M."/>
            <person name="Ohm R."/>
            <person name="Pangilinan J."/>
            <person name="Park H.-J."/>
            <person name="Ramirez L."/>
            <person name="Alfaro M."/>
            <person name="Sun H."/>
            <person name="Tritt A."/>
            <person name="Yoshinaga Y."/>
            <person name="Zwiers L.-H."/>
            <person name="Turgeon B."/>
            <person name="Goodwin S."/>
            <person name="Spatafora J."/>
            <person name="Crous P."/>
            <person name="Grigoriev I."/>
        </authorList>
    </citation>
    <scope>NUCLEOTIDE SEQUENCE</scope>
    <source>
        <strain evidence="3">CBS 109.77</strain>
    </source>
</reference>
<keyword evidence="2" id="KW-0472">Membrane</keyword>
<keyword evidence="4" id="KW-1185">Reference proteome</keyword>
<dbReference type="AlphaFoldDB" id="A0A6A6X9U4"/>
<evidence type="ECO:0000313" key="3">
    <source>
        <dbReference type="EMBL" id="KAF2793182.1"/>
    </source>
</evidence>
<keyword evidence="2" id="KW-1133">Transmembrane helix</keyword>
<protein>
    <submittedName>
        <fullName evidence="3">Uncharacterized protein</fullName>
    </submittedName>
</protein>
<evidence type="ECO:0000313" key="4">
    <source>
        <dbReference type="Proteomes" id="UP000799757"/>
    </source>
</evidence>
<dbReference type="OrthoDB" id="5357734at2759"/>
<accession>A0A6A6X9U4</accession>
<dbReference type="PANTHER" id="PTHR37576:SF2">
    <property type="entry name" value="DEFECT AT LOW TEMPERATURE PROTEIN 1"/>
    <property type="match status" value="1"/>
</dbReference>
<proteinExistence type="predicted"/>
<dbReference type="Pfam" id="PF11374">
    <property type="entry name" value="DUF3176"/>
    <property type="match status" value="1"/>
</dbReference>
<keyword evidence="2" id="KW-0812">Transmembrane</keyword>
<feature type="transmembrane region" description="Helical" evidence="2">
    <location>
        <begin position="247"/>
        <end position="268"/>
    </location>
</feature>
<dbReference type="EMBL" id="MU001939">
    <property type="protein sequence ID" value="KAF2793182.1"/>
    <property type="molecule type" value="Genomic_DNA"/>
</dbReference>
<feature type="transmembrane region" description="Helical" evidence="2">
    <location>
        <begin position="628"/>
        <end position="648"/>
    </location>
</feature>